<dbReference type="Proteomes" id="UP000499080">
    <property type="component" value="Unassembled WGS sequence"/>
</dbReference>
<accession>A0A4Y2VDB8</accession>
<dbReference type="EMBL" id="BGPR01046320">
    <property type="protein sequence ID" value="GBO23283.1"/>
    <property type="molecule type" value="Genomic_DNA"/>
</dbReference>
<name>A0A4Y2VDB8_ARAVE</name>
<reference evidence="1 2" key="1">
    <citation type="journal article" date="2019" name="Sci. Rep.">
        <title>Orb-weaving spider Araneus ventricosus genome elucidates the spidroin gene catalogue.</title>
        <authorList>
            <person name="Kono N."/>
            <person name="Nakamura H."/>
            <person name="Ohtoshi R."/>
            <person name="Moran D.A.P."/>
            <person name="Shinohara A."/>
            <person name="Yoshida Y."/>
            <person name="Fujiwara M."/>
            <person name="Mori M."/>
            <person name="Tomita M."/>
            <person name="Arakawa K."/>
        </authorList>
    </citation>
    <scope>NUCLEOTIDE SEQUENCE [LARGE SCALE GENOMIC DNA]</scope>
</reference>
<organism evidence="1 2">
    <name type="scientific">Araneus ventricosus</name>
    <name type="common">Orbweaver spider</name>
    <name type="synonym">Epeira ventricosa</name>
    <dbReference type="NCBI Taxonomy" id="182803"/>
    <lineage>
        <taxon>Eukaryota</taxon>
        <taxon>Metazoa</taxon>
        <taxon>Ecdysozoa</taxon>
        <taxon>Arthropoda</taxon>
        <taxon>Chelicerata</taxon>
        <taxon>Arachnida</taxon>
        <taxon>Araneae</taxon>
        <taxon>Araneomorphae</taxon>
        <taxon>Entelegynae</taxon>
        <taxon>Araneoidea</taxon>
        <taxon>Araneidae</taxon>
        <taxon>Araneus</taxon>
    </lineage>
</organism>
<evidence type="ECO:0000313" key="2">
    <source>
        <dbReference type="Proteomes" id="UP000499080"/>
    </source>
</evidence>
<keyword evidence="2" id="KW-1185">Reference proteome</keyword>
<dbReference type="AlphaFoldDB" id="A0A4Y2VDB8"/>
<gene>
    <name evidence="1" type="ORF">AVEN_160348_1</name>
</gene>
<protein>
    <submittedName>
        <fullName evidence="1">Uncharacterized protein</fullName>
    </submittedName>
</protein>
<comment type="caution">
    <text evidence="1">The sequence shown here is derived from an EMBL/GenBank/DDBJ whole genome shotgun (WGS) entry which is preliminary data.</text>
</comment>
<proteinExistence type="predicted"/>
<sequence length="94" mass="9660">MESVCDILSGVFTGGAAQVAQGPRAPGPLPNPLGRQGYYLHRRSDIIPNIGSTMLTILLKIGGQRAKEALRSLLAAPLHSSSGMGAIGSPGLQP</sequence>
<evidence type="ECO:0000313" key="1">
    <source>
        <dbReference type="EMBL" id="GBO23283.1"/>
    </source>
</evidence>